<evidence type="ECO:0000256" key="15">
    <source>
        <dbReference type="HAMAP-Rule" id="MF_01006"/>
    </source>
</evidence>
<evidence type="ECO:0000256" key="7">
    <source>
        <dbReference type="ARBA" id="ARBA00022801"/>
    </source>
</evidence>
<dbReference type="EC" id="3.6.1.27" evidence="3 15"/>
<evidence type="ECO:0000256" key="8">
    <source>
        <dbReference type="ARBA" id="ARBA00022989"/>
    </source>
</evidence>
<evidence type="ECO:0000256" key="10">
    <source>
        <dbReference type="ARBA" id="ARBA00023251"/>
    </source>
</evidence>
<dbReference type="PANTHER" id="PTHR30622:SF2">
    <property type="entry name" value="UNDECAPRENYL-DIPHOSPHATASE"/>
    <property type="match status" value="1"/>
</dbReference>
<keyword evidence="17" id="KW-1185">Reference proteome</keyword>
<dbReference type="RefSeq" id="WP_420069837.1">
    <property type="nucleotide sequence ID" value="NZ_JBCHKQ010000003.1"/>
</dbReference>
<dbReference type="HAMAP" id="MF_01006">
    <property type="entry name" value="Undec_diphosphatase"/>
    <property type="match status" value="1"/>
</dbReference>
<comment type="catalytic activity">
    <reaction evidence="14 15">
        <text>di-trans,octa-cis-undecaprenyl diphosphate + H2O = di-trans,octa-cis-undecaprenyl phosphate + phosphate + H(+)</text>
        <dbReference type="Rhea" id="RHEA:28094"/>
        <dbReference type="ChEBI" id="CHEBI:15377"/>
        <dbReference type="ChEBI" id="CHEBI:15378"/>
        <dbReference type="ChEBI" id="CHEBI:43474"/>
        <dbReference type="ChEBI" id="CHEBI:58405"/>
        <dbReference type="ChEBI" id="CHEBI:60392"/>
        <dbReference type="EC" id="3.6.1.27"/>
    </reaction>
</comment>
<evidence type="ECO:0000256" key="1">
    <source>
        <dbReference type="ARBA" id="ARBA00004651"/>
    </source>
</evidence>
<keyword evidence="10 15" id="KW-0046">Antibiotic resistance</keyword>
<evidence type="ECO:0000313" key="17">
    <source>
        <dbReference type="Proteomes" id="UP001466331"/>
    </source>
</evidence>
<feature type="transmembrane region" description="Helical" evidence="15">
    <location>
        <begin position="44"/>
        <end position="72"/>
    </location>
</feature>
<evidence type="ECO:0000256" key="2">
    <source>
        <dbReference type="ARBA" id="ARBA00010621"/>
    </source>
</evidence>
<keyword evidence="9 15" id="KW-0472">Membrane</keyword>
<evidence type="ECO:0000256" key="14">
    <source>
        <dbReference type="ARBA" id="ARBA00047594"/>
    </source>
</evidence>
<comment type="subcellular location">
    <subcellularLocation>
        <location evidence="1 15">Cell membrane</location>
        <topology evidence="1 15">Multi-pass membrane protein</topology>
    </subcellularLocation>
</comment>
<proteinExistence type="inferred from homology"/>
<sequence length="263" mass="28158">MYKAILLGALQGITEFLPVSSSGHLVIAQHLLGVGDIPLLFDVLLHVATLIVVLGVFWNKIAPILISLFRLLTGSRTEEDRANGKLALILLIGTAITAGLGLVIKDLPIFANPHFTSAMFLVTAVLLMSTAFAKKQGRNLRQIKISDGIIIGLIQGLAVIPGISRSGSTISAGLLKGIDRESAGDFSFLLFVPAVLGALILELKDLGQLATDIPFNYMLSGMLSAFIAGYYALLFLLRLIRGGKLYLFSIYLIPVGILGLIYL</sequence>
<comment type="function">
    <text evidence="15">Catalyzes the dephosphorylation of undecaprenyl diphosphate (UPP). Confers resistance to bacitracin.</text>
</comment>
<name>A0ABU9UCJ1_9SPIR</name>
<dbReference type="PANTHER" id="PTHR30622">
    <property type="entry name" value="UNDECAPRENYL-DIPHOSPHATASE"/>
    <property type="match status" value="1"/>
</dbReference>
<keyword evidence="8 15" id="KW-1133">Transmembrane helix</keyword>
<feature type="transmembrane region" description="Helical" evidence="15">
    <location>
        <begin position="183"/>
        <end position="203"/>
    </location>
</feature>
<keyword evidence="11 15" id="KW-0961">Cell wall biogenesis/degradation</keyword>
<comment type="miscellaneous">
    <text evidence="15">Bacitracin is thought to be involved in the inhibition of peptidoglycan synthesis by sequestering undecaprenyl diphosphate, thereby reducing the pool of lipid carrier available.</text>
</comment>
<keyword evidence="6 15" id="KW-0812">Transmembrane</keyword>
<dbReference type="EMBL" id="JBCHKQ010000003">
    <property type="protein sequence ID" value="MEM5948387.1"/>
    <property type="molecule type" value="Genomic_DNA"/>
</dbReference>
<keyword evidence="15" id="KW-0573">Peptidoglycan synthesis</keyword>
<gene>
    <name evidence="15" type="primary">uppP</name>
    <name evidence="16" type="ORF">WKV44_07500</name>
</gene>
<keyword evidence="5 15" id="KW-1003">Cell membrane</keyword>
<dbReference type="InterPro" id="IPR003824">
    <property type="entry name" value="UppP"/>
</dbReference>
<feature type="transmembrane region" description="Helical" evidence="15">
    <location>
        <begin position="245"/>
        <end position="262"/>
    </location>
</feature>
<evidence type="ECO:0000313" key="16">
    <source>
        <dbReference type="EMBL" id="MEM5948387.1"/>
    </source>
</evidence>
<keyword evidence="7 15" id="KW-0378">Hydrolase</keyword>
<feature type="transmembrane region" description="Helical" evidence="15">
    <location>
        <begin position="84"/>
        <end position="103"/>
    </location>
</feature>
<evidence type="ECO:0000256" key="6">
    <source>
        <dbReference type="ARBA" id="ARBA00022692"/>
    </source>
</evidence>
<feature type="transmembrane region" description="Helical" evidence="15">
    <location>
        <begin position="215"/>
        <end position="239"/>
    </location>
</feature>
<evidence type="ECO:0000256" key="3">
    <source>
        <dbReference type="ARBA" id="ARBA00012374"/>
    </source>
</evidence>
<dbReference type="Proteomes" id="UP001466331">
    <property type="component" value="Unassembled WGS sequence"/>
</dbReference>
<accession>A0ABU9UCJ1</accession>
<evidence type="ECO:0000256" key="11">
    <source>
        <dbReference type="ARBA" id="ARBA00023316"/>
    </source>
</evidence>
<comment type="similarity">
    <text evidence="2 15">Belongs to the UppP family.</text>
</comment>
<evidence type="ECO:0000256" key="13">
    <source>
        <dbReference type="ARBA" id="ARBA00032932"/>
    </source>
</evidence>
<keyword evidence="15" id="KW-0133">Cell shape</keyword>
<dbReference type="Pfam" id="PF02673">
    <property type="entry name" value="BacA"/>
    <property type="match status" value="1"/>
</dbReference>
<reference evidence="16 17" key="1">
    <citation type="submission" date="2024-03" db="EMBL/GenBank/DDBJ databases">
        <title>Ignisphaera cupida sp. nov., a hyperthermophilic hydrolytic archaeon from a hot spring of Kamchatka, and proposal of Ignisphaeraceae fam. nov.</title>
        <authorList>
            <person name="Podosokorskaya O.A."/>
            <person name="Elcheninov A.G."/>
            <person name="Maltseva A.I."/>
            <person name="Zayulina K.S."/>
            <person name="Novikov A."/>
            <person name="Merkel A.Y."/>
        </authorList>
    </citation>
    <scope>NUCLEOTIDE SEQUENCE [LARGE SCALE GENOMIC DNA]</scope>
    <source>
        <strain evidence="16 17">38H-sp</strain>
    </source>
</reference>
<feature type="transmembrane region" description="Helical" evidence="15">
    <location>
        <begin position="115"/>
        <end position="133"/>
    </location>
</feature>
<evidence type="ECO:0000256" key="9">
    <source>
        <dbReference type="ARBA" id="ARBA00023136"/>
    </source>
</evidence>
<evidence type="ECO:0000256" key="5">
    <source>
        <dbReference type="ARBA" id="ARBA00022475"/>
    </source>
</evidence>
<evidence type="ECO:0000256" key="12">
    <source>
        <dbReference type="ARBA" id="ARBA00032707"/>
    </source>
</evidence>
<comment type="caution">
    <text evidence="16">The sequence shown here is derived from an EMBL/GenBank/DDBJ whole genome shotgun (WGS) entry which is preliminary data.</text>
</comment>
<organism evidence="16 17">
    <name type="scientific">Rarispira pelagica</name>
    <dbReference type="NCBI Taxonomy" id="3141764"/>
    <lineage>
        <taxon>Bacteria</taxon>
        <taxon>Pseudomonadati</taxon>
        <taxon>Spirochaetota</taxon>
        <taxon>Spirochaetia</taxon>
        <taxon>Winmispirales</taxon>
        <taxon>Winmispiraceae</taxon>
        <taxon>Rarispira</taxon>
    </lineage>
</organism>
<protein>
    <recommendedName>
        <fullName evidence="4 15">Undecaprenyl-diphosphatase</fullName>
        <ecNumber evidence="3 15">3.6.1.27</ecNumber>
    </recommendedName>
    <alternativeName>
        <fullName evidence="13 15">Bacitracin resistance protein</fullName>
    </alternativeName>
    <alternativeName>
        <fullName evidence="12 15">Undecaprenyl pyrophosphate phosphatase</fullName>
    </alternativeName>
</protein>
<evidence type="ECO:0000256" key="4">
    <source>
        <dbReference type="ARBA" id="ARBA00021581"/>
    </source>
</evidence>